<evidence type="ECO:0000313" key="7">
    <source>
        <dbReference type="EMBL" id="PKY39781.1"/>
    </source>
</evidence>
<evidence type="ECO:0000256" key="1">
    <source>
        <dbReference type="ARBA" id="ARBA00004602"/>
    </source>
</evidence>
<keyword evidence="5" id="KW-1133">Transmembrane helix</keyword>
<name>A0A2I1FZH9_9GLOM</name>
<keyword evidence="5" id="KW-0812">Transmembrane</keyword>
<protein>
    <recommendedName>
        <fullName evidence="6">Starch synthase catalytic domain-containing protein</fullName>
    </recommendedName>
</protein>
<dbReference type="InterPro" id="IPR013534">
    <property type="entry name" value="Starch_synth_cat_dom"/>
</dbReference>
<dbReference type="VEuPathDB" id="FungiDB:RhiirFUN_025789"/>
<keyword evidence="8" id="KW-1185">Reference proteome</keyword>
<keyword evidence="4" id="KW-0035">Amyloplast</keyword>
<keyword evidence="2" id="KW-0328">Glycosyltransferase</keyword>
<comment type="subcellular location">
    <subcellularLocation>
        <location evidence="1">Plastid</location>
        <location evidence="1">Amyloplast</location>
    </subcellularLocation>
</comment>
<dbReference type="PANTHER" id="PTHR45825">
    <property type="entry name" value="GRANULE-BOUND STARCH SYNTHASE 1, CHLOROPLASTIC/AMYLOPLASTIC"/>
    <property type="match status" value="1"/>
</dbReference>
<sequence length="691" mass="78800">MKPLKARTRSVSPSIRVPSEHNPLKSSFANRSSFFKRTVNKISSLFEKRRYKPIIFFILLIFCLALFHTILSPIFPGGEYHQLLIEKQKYDSIPYIGLDQNIPAELIEGTTIYHVSKEFGPATLSNVGQVVTSLASSQANNGSLDVNVIIPYYSFIKRLYKLQKFAQLEVQIRDSHQKWKPVKFFVHRFLWNITSNPDDPNGKITNLSEPRSVQVYLIGSPKGVFPLDLSFIADDATEIYSSRYPLSQDWQDIFFCKAAAELITYLNTDIDTPLFGLKEVRGVDVVHLHGSPNALVIEFMKSLYVGGKFKMAPPSIVYTIHDHLKEHLYSNSIVNVQKFIELKNYPKVRSQYFNGRQLYTSAIGIDQAQMVTFTSKIIAQEMVEDSMDFYAKELIIPSILKRAIKGEWIGISNGLDFNLYNPFNDILLVETNSNFPKNIHNFDPALLYAESIENSTQSLITTSKFNAKLHLVREGLLLKEDLNRTIVLFIGNFQYTKGLEFFQAAIDLLVSKNIKFIIMEDSGFPISSLKHLVNYYPNNLVIIDDVDFKLSWGNLYRSAADILFVPSKTESFGLMAAAEGLLFGSPIVSIGSEKLKEYLVNKTNMNNYNSYLYNLKDENNSGLSINEMKIALNNSVDDMIRLNNNPIEKEIFIRKIIKDALKLGWNRPGGPIEEYIKVYRTALLKLRKKLN</sequence>
<dbReference type="EMBL" id="LLXI01000076">
    <property type="protein sequence ID" value="PKY39781.1"/>
    <property type="molecule type" value="Genomic_DNA"/>
</dbReference>
<dbReference type="Gene3D" id="3.40.50.2000">
    <property type="entry name" value="Glycogen Phosphorylase B"/>
    <property type="match status" value="2"/>
</dbReference>
<comment type="caution">
    <text evidence="7">The sequence shown here is derived from an EMBL/GenBank/DDBJ whole genome shotgun (WGS) entry which is preliminary data.</text>
</comment>
<dbReference type="Proteomes" id="UP000234323">
    <property type="component" value="Unassembled WGS sequence"/>
</dbReference>
<feature type="transmembrane region" description="Helical" evidence="5">
    <location>
        <begin position="54"/>
        <end position="75"/>
    </location>
</feature>
<dbReference type="Pfam" id="PF08323">
    <property type="entry name" value="Glyco_transf_5"/>
    <property type="match status" value="1"/>
</dbReference>
<accession>A0A2I1FZH9</accession>
<organism evidence="7 8">
    <name type="scientific">Rhizophagus irregularis</name>
    <dbReference type="NCBI Taxonomy" id="588596"/>
    <lineage>
        <taxon>Eukaryota</taxon>
        <taxon>Fungi</taxon>
        <taxon>Fungi incertae sedis</taxon>
        <taxon>Mucoromycota</taxon>
        <taxon>Glomeromycotina</taxon>
        <taxon>Glomeromycetes</taxon>
        <taxon>Glomerales</taxon>
        <taxon>Glomeraceae</taxon>
        <taxon>Rhizophagus</taxon>
    </lineage>
</organism>
<evidence type="ECO:0000256" key="4">
    <source>
        <dbReference type="ARBA" id="ARBA00023234"/>
    </source>
</evidence>
<dbReference type="SUPFAM" id="SSF53756">
    <property type="entry name" value="UDP-Glycosyltransferase/glycogen phosphorylase"/>
    <property type="match status" value="1"/>
</dbReference>
<keyword evidence="3" id="KW-0808">Transferase</keyword>
<dbReference type="AlphaFoldDB" id="A0A2I1FZH9"/>
<dbReference type="VEuPathDB" id="FungiDB:FUN_022248"/>
<dbReference type="PANTHER" id="PTHR45825:SF11">
    <property type="entry name" value="ALPHA AMYLASE DOMAIN-CONTAINING PROTEIN"/>
    <property type="match status" value="1"/>
</dbReference>
<gene>
    <name evidence="7" type="ORF">RhiirA4_440281</name>
</gene>
<evidence type="ECO:0000256" key="2">
    <source>
        <dbReference type="ARBA" id="ARBA00022676"/>
    </source>
</evidence>
<evidence type="ECO:0000256" key="5">
    <source>
        <dbReference type="SAM" id="Phobius"/>
    </source>
</evidence>
<evidence type="ECO:0000256" key="3">
    <source>
        <dbReference type="ARBA" id="ARBA00022679"/>
    </source>
</evidence>
<evidence type="ECO:0000259" key="6">
    <source>
        <dbReference type="Pfam" id="PF08323"/>
    </source>
</evidence>
<evidence type="ECO:0000313" key="8">
    <source>
        <dbReference type="Proteomes" id="UP000234323"/>
    </source>
</evidence>
<proteinExistence type="predicted"/>
<feature type="domain" description="Starch synthase catalytic" evidence="6">
    <location>
        <begin position="112"/>
        <end position="386"/>
    </location>
</feature>
<dbReference type="GO" id="GO:0016757">
    <property type="term" value="F:glycosyltransferase activity"/>
    <property type="evidence" value="ECO:0007669"/>
    <property type="project" value="UniProtKB-KW"/>
</dbReference>
<keyword evidence="4" id="KW-0934">Plastid</keyword>
<keyword evidence="5" id="KW-0472">Membrane</keyword>
<reference evidence="7 8" key="1">
    <citation type="submission" date="2015-10" db="EMBL/GenBank/DDBJ databases">
        <title>Genome analyses suggest a sexual origin of heterokaryosis in a supposedly ancient asexual fungus.</title>
        <authorList>
            <person name="Ropars J."/>
            <person name="Sedzielewska K."/>
            <person name="Noel J."/>
            <person name="Charron P."/>
            <person name="Farinelli L."/>
            <person name="Marton T."/>
            <person name="Kruger M."/>
            <person name="Pelin A."/>
            <person name="Brachmann A."/>
            <person name="Corradi N."/>
        </authorList>
    </citation>
    <scope>NUCLEOTIDE SEQUENCE [LARGE SCALE GENOMIC DNA]</scope>
    <source>
        <strain evidence="7 8">A4</strain>
    </source>
</reference>
<dbReference type="VEuPathDB" id="FungiDB:RhiirA1_528430"/>
<dbReference type="Pfam" id="PF13692">
    <property type="entry name" value="Glyco_trans_1_4"/>
    <property type="match status" value="1"/>
</dbReference>